<evidence type="ECO:0000256" key="5">
    <source>
        <dbReference type="ARBA" id="ARBA00022729"/>
    </source>
</evidence>
<evidence type="ECO:0000256" key="8">
    <source>
        <dbReference type="ARBA" id="ARBA00023136"/>
    </source>
</evidence>
<dbReference type="EMBL" id="CH476636">
    <property type="protein sequence ID" value="EDN94708.1"/>
    <property type="molecule type" value="Genomic_DNA"/>
</dbReference>
<proteinExistence type="inferred from homology"/>
<dbReference type="InParanoid" id="A7EZ16"/>
<evidence type="ECO:0000256" key="10">
    <source>
        <dbReference type="SAM" id="SignalP"/>
    </source>
</evidence>
<comment type="function">
    <text evidence="1">Subunit of the oligosaccharyl transferase (OST) complex that catalyzes the initial transfer of a defined glycan (Glc(3)Man(9)GlcNAc(2) in eukaryotes) from the lipid carrier dolichol-pyrophosphate to an asparagine residue within an Asn-X-Ser/Thr consensus motif in nascent polypeptide chains, the first step in protein N-glycosylation. N-glycosylation occurs cotranslationally and the complex associates with the Sec61 complex at the channel-forming translocon complex that mediates protein translocation across the endoplasmic reticulum (ER). All subunits are required for a maximal enzyme activity.</text>
</comment>
<protein>
    <recommendedName>
        <fullName evidence="13">Oligosaccharyl transferase subunit</fullName>
    </recommendedName>
</protein>
<reference evidence="12" key="1">
    <citation type="journal article" date="2011" name="PLoS Genet.">
        <title>Genomic analysis of the necrotrophic fungal pathogens Sclerotinia sclerotiorum and Botrytis cinerea.</title>
        <authorList>
            <person name="Amselem J."/>
            <person name="Cuomo C.A."/>
            <person name="van Kan J.A."/>
            <person name="Viaud M."/>
            <person name="Benito E.P."/>
            <person name="Couloux A."/>
            <person name="Coutinho P.M."/>
            <person name="de Vries R.P."/>
            <person name="Dyer P.S."/>
            <person name="Fillinger S."/>
            <person name="Fournier E."/>
            <person name="Gout L."/>
            <person name="Hahn M."/>
            <person name="Kohn L."/>
            <person name="Lapalu N."/>
            <person name="Plummer K.M."/>
            <person name="Pradier J.M."/>
            <person name="Quevillon E."/>
            <person name="Sharon A."/>
            <person name="Simon A."/>
            <person name="ten Have A."/>
            <person name="Tudzynski B."/>
            <person name="Tudzynski P."/>
            <person name="Wincker P."/>
            <person name="Andrew M."/>
            <person name="Anthouard V."/>
            <person name="Beever R.E."/>
            <person name="Beffa R."/>
            <person name="Benoit I."/>
            <person name="Bouzid O."/>
            <person name="Brault B."/>
            <person name="Chen Z."/>
            <person name="Choquer M."/>
            <person name="Collemare J."/>
            <person name="Cotton P."/>
            <person name="Danchin E.G."/>
            <person name="Da Silva C."/>
            <person name="Gautier A."/>
            <person name="Giraud C."/>
            <person name="Giraud T."/>
            <person name="Gonzalez C."/>
            <person name="Grossetete S."/>
            <person name="Guldener U."/>
            <person name="Henrissat B."/>
            <person name="Howlett B.J."/>
            <person name="Kodira C."/>
            <person name="Kretschmer M."/>
            <person name="Lappartient A."/>
            <person name="Leroch M."/>
            <person name="Levis C."/>
            <person name="Mauceli E."/>
            <person name="Neuveglise C."/>
            <person name="Oeser B."/>
            <person name="Pearson M."/>
            <person name="Poulain J."/>
            <person name="Poussereau N."/>
            <person name="Quesneville H."/>
            <person name="Rascle C."/>
            <person name="Schumacher J."/>
            <person name="Segurens B."/>
            <person name="Sexton A."/>
            <person name="Silva E."/>
            <person name="Sirven C."/>
            <person name="Soanes D.M."/>
            <person name="Talbot N.J."/>
            <person name="Templeton M."/>
            <person name="Yandava C."/>
            <person name="Yarden O."/>
            <person name="Zeng Q."/>
            <person name="Rollins J.A."/>
            <person name="Lebrun M.H."/>
            <person name="Dickman M."/>
        </authorList>
    </citation>
    <scope>NUCLEOTIDE SEQUENCE [LARGE SCALE GENOMIC DNA]</scope>
    <source>
        <strain evidence="12">ATCC 18683 / 1980 / Ss-1</strain>
    </source>
</reference>
<dbReference type="AlphaFoldDB" id="A7EZ16"/>
<keyword evidence="4 9" id="KW-0812">Transmembrane</keyword>
<feature type="chain" id="PRO_5002706378" description="Oligosaccharyl transferase subunit" evidence="10">
    <location>
        <begin position="19"/>
        <end position="206"/>
    </location>
</feature>
<evidence type="ECO:0000256" key="7">
    <source>
        <dbReference type="ARBA" id="ARBA00022989"/>
    </source>
</evidence>
<gene>
    <name evidence="11" type="ORF">SS1G_10582</name>
</gene>
<organism evidence="11 12">
    <name type="scientific">Sclerotinia sclerotiorum (strain ATCC 18683 / 1980 / Ss-1)</name>
    <name type="common">White mold</name>
    <name type="synonym">Whetzelinia sclerotiorum</name>
    <dbReference type="NCBI Taxonomy" id="665079"/>
    <lineage>
        <taxon>Eukaryota</taxon>
        <taxon>Fungi</taxon>
        <taxon>Dikarya</taxon>
        <taxon>Ascomycota</taxon>
        <taxon>Pezizomycotina</taxon>
        <taxon>Leotiomycetes</taxon>
        <taxon>Helotiales</taxon>
        <taxon>Sclerotiniaceae</taxon>
        <taxon>Sclerotinia</taxon>
    </lineage>
</organism>
<evidence type="ECO:0000256" key="4">
    <source>
        <dbReference type="ARBA" id="ARBA00022692"/>
    </source>
</evidence>
<dbReference type="Proteomes" id="UP000001312">
    <property type="component" value="Unassembled WGS sequence"/>
</dbReference>
<keyword evidence="8 9" id="KW-0472">Membrane</keyword>
<comment type="subcellular location">
    <subcellularLocation>
        <location evidence="2">Endoplasmic reticulum membrane</location>
        <topology evidence="2">Multi-pass membrane protein</topology>
    </subcellularLocation>
</comment>
<feature type="transmembrane region" description="Helical" evidence="9">
    <location>
        <begin position="171"/>
        <end position="191"/>
    </location>
</feature>
<feature type="signal peptide" evidence="10">
    <location>
        <begin position="1"/>
        <end position="18"/>
    </location>
</feature>
<evidence type="ECO:0000256" key="6">
    <source>
        <dbReference type="ARBA" id="ARBA00022824"/>
    </source>
</evidence>
<evidence type="ECO:0008006" key="13">
    <source>
        <dbReference type="Google" id="ProtNLM"/>
    </source>
</evidence>
<evidence type="ECO:0000256" key="1">
    <source>
        <dbReference type="ARBA" id="ARBA00002791"/>
    </source>
</evidence>
<comment type="similarity">
    <text evidence="3">Belongs to the OST3/OST6 family.</text>
</comment>
<dbReference type="InterPro" id="IPR021149">
    <property type="entry name" value="OligosaccharylTrfase_OST3/OST6"/>
</dbReference>
<keyword evidence="7 9" id="KW-1133">Transmembrane helix</keyword>
<evidence type="ECO:0000256" key="9">
    <source>
        <dbReference type="SAM" id="Phobius"/>
    </source>
</evidence>
<dbReference type="Pfam" id="PF04756">
    <property type="entry name" value="OST3_OST6"/>
    <property type="match status" value="2"/>
</dbReference>
<keyword evidence="5 10" id="KW-0732">Signal</keyword>
<dbReference type="OMA" id="TDVFQQX"/>
<dbReference type="GeneID" id="5484207"/>
<dbReference type="STRING" id="665079.A7EZ16"/>
<dbReference type="Gene3D" id="3.40.30.10">
    <property type="entry name" value="Glutaredoxin"/>
    <property type="match status" value="1"/>
</dbReference>
<evidence type="ECO:0000313" key="12">
    <source>
        <dbReference type="Proteomes" id="UP000001312"/>
    </source>
</evidence>
<name>A7EZ16_SCLS1</name>
<evidence type="ECO:0000256" key="3">
    <source>
        <dbReference type="ARBA" id="ARBA00009561"/>
    </source>
</evidence>
<evidence type="ECO:0000256" key="2">
    <source>
        <dbReference type="ARBA" id="ARBA00004477"/>
    </source>
</evidence>
<dbReference type="FunFam" id="3.40.30.10:FF:000302">
    <property type="entry name" value="Oligosaccharyl transferase subunit (Gamma), putative"/>
    <property type="match status" value="1"/>
</dbReference>
<evidence type="ECO:0000313" key="11">
    <source>
        <dbReference type="EMBL" id="EDN94708.1"/>
    </source>
</evidence>
<dbReference type="RefSeq" id="XP_001588136.1">
    <property type="nucleotide sequence ID" value="XM_001588086.1"/>
</dbReference>
<dbReference type="PANTHER" id="PTHR12692">
    <property type="entry name" value="DOLICHYL-DIPHOSPHOOLIGOSACCHARIDE--PROTEIN GLYCOSYLTRANSFERASE-RELATED"/>
    <property type="match status" value="1"/>
</dbReference>
<keyword evidence="6" id="KW-0256">Endoplasmic reticulum</keyword>
<dbReference type="GO" id="GO:0005789">
    <property type="term" value="C:endoplasmic reticulum membrane"/>
    <property type="evidence" value="ECO:0007669"/>
    <property type="project" value="UniProtKB-SubCell"/>
</dbReference>
<dbReference type="PANTHER" id="PTHR12692:SF0">
    <property type="entry name" value="GH11935P"/>
    <property type="match status" value="1"/>
</dbReference>
<sequence>MHFLKTLVVSLLPIAALGAKKPAVDNFERYHTKSLSSTPLKLDDNVYAKLTTAPRDYSVAVLLTALETRFGCQLCREFQPEWDLLSKGWTKGDKQGESRLLFGTLDFMDGKATFQSLNLQTAPVLLLFLPTVGPHASTINGPNRPDGLLSFATISLALKVPRIADPKIQQVAVLVWSGVIFVMYSFLLSVFRIKNGGYPFWLPPFS</sequence>
<keyword evidence="12" id="KW-1185">Reference proteome</keyword>
<accession>A7EZ16</accession>
<dbReference type="KEGG" id="ssl:SS1G_10582"/>